<feature type="non-terminal residue" evidence="1">
    <location>
        <position position="1"/>
    </location>
</feature>
<keyword evidence="2" id="KW-1185">Reference proteome</keyword>
<comment type="caution">
    <text evidence="1">The sequence shown here is derived from an EMBL/GenBank/DDBJ whole genome shotgun (WGS) entry which is preliminary data.</text>
</comment>
<dbReference type="InterPro" id="IPR012296">
    <property type="entry name" value="Nuclease_put_TT1808"/>
</dbReference>
<accession>A0ABS3FXX9</accession>
<proteinExistence type="predicted"/>
<dbReference type="SUPFAM" id="SSF52980">
    <property type="entry name" value="Restriction endonuclease-like"/>
    <property type="match status" value="1"/>
</dbReference>
<dbReference type="GO" id="GO:0004519">
    <property type="term" value="F:endonuclease activity"/>
    <property type="evidence" value="ECO:0007669"/>
    <property type="project" value="UniProtKB-KW"/>
</dbReference>
<dbReference type="Gene3D" id="3.90.1570.10">
    <property type="entry name" value="tt1808, chain A"/>
    <property type="match status" value="1"/>
</dbReference>
<name>A0ABS3FXX9_9CYAN</name>
<organism evidence="1 2">
    <name type="scientific">Phormidium pseudopriestleyi FRX01</name>
    <dbReference type="NCBI Taxonomy" id="1759528"/>
    <lineage>
        <taxon>Bacteria</taxon>
        <taxon>Bacillati</taxon>
        <taxon>Cyanobacteriota</taxon>
        <taxon>Cyanophyceae</taxon>
        <taxon>Oscillatoriophycideae</taxon>
        <taxon>Oscillatoriales</taxon>
        <taxon>Oscillatoriaceae</taxon>
        <taxon>Phormidium</taxon>
    </lineage>
</organism>
<reference evidence="1 2" key="1">
    <citation type="submission" date="2021-03" db="EMBL/GenBank/DDBJ databases">
        <title>Metabolic Capacity of the Antarctic Cyanobacterium Phormidium pseudopriestleyi that Sustains Oxygenic Photosynthesis in the Presence of Hydrogen Sulfide.</title>
        <authorList>
            <person name="Lumian J.E."/>
            <person name="Jungblut A.D."/>
            <person name="Dillon M.L."/>
            <person name="Hawes I."/>
            <person name="Doran P.T."/>
            <person name="Mackey T.J."/>
            <person name="Dick G.J."/>
            <person name="Grettenberger C.L."/>
            <person name="Sumner D.Y."/>
        </authorList>
    </citation>
    <scope>NUCLEOTIDE SEQUENCE [LARGE SCALE GENOMIC DNA]</scope>
    <source>
        <strain evidence="1 2">FRX01</strain>
    </source>
</reference>
<keyword evidence="1" id="KW-0540">Nuclease</keyword>
<dbReference type="InterPro" id="IPR011335">
    <property type="entry name" value="Restrct_endonuc-II-like"/>
</dbReference>
<gene>
    <name evidence="1" type="ORF">J0895_23375</name>
</gene>
<evidence type="ECO:0000313" key="2">
    <source>
        <dbReference type="Proteomes" id="UP000664844"/>
    </source>
</evidence>
<dbReference type="EMBL" id="JAFLQW010000611">
    <property type="protein sequence ID" value="MBO0351970.1"/>
    <property type="molecule type" value="Genomic_DNA"/>
</dbReference>
<dbReference type="Proteomes" id="UP000664844">
    <property type="component" value="Unassembled WGS sequence"/>
</dbReference>
<keyword evidence="1" id="KW-0378">Hydrolase</keyword>
<protein>
    <submittedName>
        <fullName evidence="1">Uma2 family endonuclease</fullName>
    </submittedName>
</protein>
<sequence>LAKAQEYLDFNCQEVWLVFPEGRRILILTGNQTIAFQSGDSVSTQLVLQGFNIALDELLG</sequence>
<keyword evidence="1" id="KW-0255">Endonuclease</keyword>
<evidence type="ECO:0000313" key="1">
    <source>
        <dbReference type="EMBL" id="MBO0351970.1"/>
    </source>
</evidence>